<feature type="domain" description="Carboxyltransferase" evidence="4">
    <location>
        <begin position="11"/>
        <end position="212"/>
    </location>
</feature>
<keyword evidence="3" id="KW-0067">ATP-binding</keyword>
<keyword evidence="1" id="KW-0547">Nucleotide-binding</keyword>
<dbReference type="RefSeq" id="WP_243067778.1">
    <property type="nucleotide sequence ID" value="NZ_JAIVFK010000006.1"/>
</dbReference>
<sequence>MSNNPVALPAPRIRALGDAAASVVFGATIAPDVHARARAFCAALAAARIEGVEEWAPAFASATVWYDPDTILFAELAERLAALARAPASAAPAGALFEIPFCAEGDFAPDLEEIARLKGLTAQGWLDAFGGLALEVYMLGFQPGFAYLGVLPEQLSAPRLQTPRPKVPAGALAIADSMCAAYPFASPGGWRLIGRTPALLFDVSNAARPALLAPGDRVRWRAVSRAEFDALDSRWRAENLRADELRAAP</sequence>
<accession>A0ABS9Z8A8</accession>
<dbReference type="SMART" id="SM00796">
    <property type="entry name" value="AHS1"/>
    <property type="match status" value="1"/>
</dbReference>
<reference evidence="5" key="1">
    <citation type="journal article" date="2022" name="ISME J.">
        <title>Identification of active gaseous-alkane degraders at natural gas seeps.</title>
        <authorList>
            <person name="Farhan Ul Haque M."/>
            <person name="Hernandez M."/>
            <person name="Crombie A.T."/>
            <person name="Murrell J.C."/>
        </authorList>
    </citation>
    <scope>NUCLEOTIDE SEQUENCE</scope>
    <source>
        <strain evidence="5">PC2</strain>
    </source>
</reference>
<keyword evidence="2 5" id="KW-0378">Hydrolase</keyword>
<evidence type="ECO:0000256" key="2">
    <source>
        <dbReference type="ARBA" id="ARBA00022801"/>
    </source>
</evidence>
<evidence type="ECO:0000256" key="3">
    <source>
        <dbReference type="ARBA" id="ARBA00022840"/>
    </source>
</evidence>
<dbReference type="EC" id="3.5.2.9" evidence="5"/>
<evidence type="ECO:0000259" key="4">
    <source>
        <dbReference type="SMART" id="SM00796"/>
    </source>
</evidence>
<dbReference type="InterPro" id="IPR029000">
    <property type="entry name" value="Cyclophilin-like_dom_sf"/>
</dbReference>
<comment type="caution">
    <text evidence="5">The sequence shown here is derived from an EMBL/GenBank/DDBJ whole genome shotgun (WGS) entry which is preliminary data.</text>
</comment>
<proteinExistence type="predicted"/>
<dbReference type="NCBIfam" id="TIGR00370">
    <property type="entry name" value="5-oxoprolinase subunit PxpB"/>
    <property type="match status" value="1"/>
</dbReference>
<dbReference type="Proteomes" id="UP001139104">
    <property type="component" value="Unassembled WGS sequence"/>
</dbReference>
<evidence type="ECO:0000313" key="6">
    <source>
        <dbReference type="Proteomes" id="UP001139104"/>
    </source>
</evidence>
<name>A0ABS9Z8A8_9HYPH</name>
<dbReference type="EMBL" id="JAIVFP010000001">
    <property type="protein sequence ID" value="MCI4683854.1"/>
    <property type="molecule type" value="Genomic_DNA"/>
</dbReference>
<dbReference type="InterPro" id="IPR010016">
    <property type="entry name" value="PxpB"/>
</dbReference>
<dbReference type="GO" id="GO:0017168">
    <property type="term" value="F:5-oxoprolinase (ATP-hydrolyzing) activity"/>
    <property type="evidence" value="ECO:0007669"/>
    <property type="project" value="UniProtKB-EC"/>
</dbReference>
<dbReference type="PANTHER" id="PTHR34698:SF2">
    <property type="entry name" value="5-OXOPROLINASE SUBUNIT B"/>
    <property type="match status" value="1"/>
</dbReference>
<dbReference type="Gene3D" id="2.40.100.10">
    <property type="entry name" value="Cyclophilin-like"/>
    <property type="match status" value="1"/>
</dbReference>
<dbReference type="InterPro" id="IPR003833">
    <property type="entry name" value="CT_C_D"/>
</dbReference>
<dbReference type="PANTHER" id="PTHR34698">
    <property type="entry name" value="5-OXOPROLINASE SUBUNIT B"/>
    <property type="match status" value="1"/>
</dbReference>
<dbReference type="Gene3D" id="3.30.1360.40">
    <property type="match status" value="1"/>
</dbReference>
<evidence type="ECO:0000313" key="5">
    <source>
        <dbReference type="EMBL" id="MCI4683854.1"/>
    </source>
</evidence>
<organism evidence="5 6">
    <name type="scientific">Candidatus Rhodoblastus alkanivorans</name>
    <dbReference type="NCBI Taxonomy" id="2954117"/>
    <lineage>
        <taxon>Bacteria</taxon>
        <taxon>Pseudomonadati</taxon>
        <taxon>Pseudomonadota</taxon>
        <taxon>Alphaproteobacteria</taxon>
        <taxon>Hyphomicrobiales</taxon>
        <taxon>Rhodoblastaceae</taxon>
        <taxon>Rhodoblastus</taxon>
    </lineage>
</organism>
<dbReference type="SUPFAM" id="SSF160467">
    <property type="entry name" value="PH0987 N-terminal domain-like"/>
    <property type="match status" value="1"/>
</dbReference>
<dbReference type="SUPFAM" id="SSF50891">
    <property type="entry name" value="Cyclophilin-like"/>
    <property type="match status" value="1"/>
</dbReference>
<evidence type="ECO:0000256" key="1">
    <source>
        <dbReference type="ARBA" id="ARBA00022741"/>
    </source>
</evidence>
<gene>
    <name evidence="5" type="primary">pxpB</name>
    <name evidence="5" type="ORF">K2U94_13950</name>
</gene>
<protein>
    <submittedName>
        <fullName evidence="5">5-oxoprolinase subunit PxpB</fullName>
        <ecNumber evidence="5">3.5.2.9</ecNumber>
    </submittedName>
</protein>
<keyword evidence="6" id="KW-1185">Reference proteome</keyword>
<dbReference type="Pfam" id="PF02682">
    <property type="entry name" value="CT_C_D"/>
    <property type="match status" value="1"/>
</dbReference>